<gene>
    <name evidence="1" type="ORF">ERS450000_05977</name>
</gene>
<dbReference type="Proteomes" id="UP000057820">
    <property type="component" value="Plasmid 2"/>
</dbReference>
<reference evidence="2" key="1">
    <citation type="submission" date="2015-03" db="EMBL/GenBank/DDBJ databases">
        <authorList>
            <consortium name="Pathogen Informatics"/>
        </authorList>
    </citation>
    <scope>NUCLEOTIDE SEQUENCE [LARGE SCALE GENOMIC DNA]</scope>
    <source>
        <strain evidence="2">NCTC11134</strain>
        <plasmid evidence="2">2</plasmid>
    </source>
</reference>
<protein>
    <submittedName>
        <fullName evidence="1">Uncharacterized protein</fullName>
    </submittedName>
</protein>
<geneLocation type="plasmid" evidence="1">
    <name>2</name>
</geneLocation>
<accession>A0A0H5PAM8</accession>
<organism evidence="1 2">
    <name type="scientific">Nocardia farcinica</name>
    <dbReference type="NCBI Taxonomy" id="37329"/>
    <lineage>
        <taxon>Bacteria</taxon>
        <taxon>Bacillati</taxon>
        <taxon>Actinomycetota</taxon>
        <taxon>Actinomycetes</taxon>
        <taxon>Mycobacteriales</taxon>
        <taxon>Nocardiaceae</taxon>
        <taxon>Nocardia</taxon>
    </lineage>
</organism>
<keyword evidence="1" id="KW-0614">Plasmid</keyword>
<name>A0A0H5PAM8_NOCFR</name>
<evidence type="ECO:0000313" key="1">
    <source>
        <dbReference type="EMBL" id="CRY84324.1"/>
    </source>
</evidence>
<proteinExistence type="predicted"/>
<evidence type="ECO:0000313" key="2">
    <source>
        <dbReference type="Proteomes" id="UP000057820"/>
    </source>
</evidence>
<sequence length="73" mass="8211">MADPDGKTGASRELNEYWTTGEGKAKWATSEHPFITLQTLLLQHMSLREASGLAARYYRIVFGRWPGGGKRRS</sequence>
<dbReference type="RefSeq" id="WP_060594971.1">
    <property type="nucleotide sequence ID" value="NZ_CP031418.1"/>
</dbReference>
<dbReference type="AlphaFoldDB" id="A0A0H5PAM8"/>
<dbReference type="KEGG" id="nfr:ERS450000_05977"/>
<dbReference type="EMBL" id="LN868939">
    <property type="protein sequence ID" value="CRY84324.1"/>
    <property type="molecule type" value="Genomic_DNA"/>
</dbReference>